<dbReference type="Proteomes" id="UP000628736">
    <property type="component" value="Unassembled WGS sequence"/>
</dbReference>
<evidence type="ECO:0000256" key="2">
    <source>
        <dbReference type="SAM" id="MobiDB-lite"/>
    </source>
</evidence>
<dbReference type="PANTHER" id="PTHR42928:SF5">
    <property type="entry name" value="BLR1237 PROTEIN"/>
    <property type="match status" value="1"/>
</dbReference>
<comment type="caution">
    <text evidence="3">The sequence shown here is derived from an EMBL/GenBank/DDBJ whole genome shotgun (WGS) entry which is preliminary data.</text>
</comment>
<dbReference type="PANTHER" id="PTHR42928">
    <property type="entry name" value="TRICARBOXYLATE-BINDING PROTEIN"/>
    <property type="match status" value="1"/>
</dbReference>
<dbReference type="SUPFAM" id="SSF53850">
    <property type="entry name" value="Periplasmic binding protein-like II"/>
    <property type="match status" value="1"/>
</dbReference>
<dbReference type="CDD" id="cd07012">
    <property type="entry name" value="PBP2_Bug_TTT"/>
    <property type="match status" value="1"/>
</dbReference>
<proteinExistence type="inferred from homology"/>
<dbReference type="EMBL" id="JACOPO010000002">
    <property type="protein sequence ID" value="MBC5721853.1"/>
    <property type="molecule type" value="Genomic_DNA"/>
</dbReference>
<reference evidence="3" key="1">
    <citation type="submission" date="2020-08" db="EMBL/GenBank/DDBJ databases">
        <title>Genome public.</title>
        <authorList>
            <person name="Liu C."/>
            <person name="Sun Q."/>
        </authorList>
    </citation>
    <scope>NUCLEOTIDE SEQUENCE</scope>
    <source>
        <strain evidence="3">NSJ-23</strain>
    </source>
</reference>
<evidence type="ECO:0000256" key="1">
    <source>
        <dbReference type="ARBA" id="ARBA00006987"/>
    </source>
</evidence>
<keyword evidence="4" id="KW-1185">Reference proteome</keyword>
<organism evidence="3 4">
    <name type="scientific">Flintibacter hominis</name>
    <dbReference type="NCBI Taxonomy" id="2763048"/>
    <lineage>
        <taxon>Bacteria</taxon>
        <taxon>Bacillati</taxon>
        <taxon>Bacillota</taxon>
        <taxon>Clostridia</taxon>
        <taxon>Eubacteriales</taxon>
        <taxon>Flintibacter</taxon>
    </lineage>
</organism>
<name>A0A8J6M6K1_9FIRM</name>
<dbReference type="Gene3D" id="3.40.190.150">
    <property type="entry name" value="Bordetella uptake gene, domain 1"/>
    <property type="match status" value="1"/>
</dbReference>
<sequence>MATGCANPGTPSSGDDKSTTSASTSNAPSDPNAAEGWPDKTINIYMTHGAGGDTDYMGRQLATALESELGVSVVVTNVTGANGATCMQQYKDGETDGYTFIATNTAALNGNEATGMVDFGYDAFEPVAVYGMQSGENIVVPADSPYNTLEELIEATKANPGQIKLGISTGGGVYILSCVLANLGGAQFNIIDAGDGATRLTALLGGEIDATSLPYSTAADYIENGQLKSLCTVLSKAPDLIPDQPAASELIPELKLDTEYVLLAPKGTPAEIVEAMNAAILDVTATDDWKQMVNDYCFQNPFVLNVEETLANLKEQRDLFQSFVPFL</sequence>
<gene>
    <name evidence="3" type="ORF">H8S11_03330</name>
</gene>
<accession>A0A8J6M6K1</accession>
<dbReference type="AlphaFoldDB" id="A0A8J6M6K1"/>
<evidence type="ECO:0000313" key="4">
    <source>
        <dbReference type="Proteomes" id="UP000628736"/>
    </source>
</evidence>
<dbReference type="InterPro" id="IPR042100">
    <property type="entry name" value="Bug_dom1"/>
</dbReference>
<feature type="compositionally biased region" description="Low complexity" evidence="2">
    <location>
        <begin position="19"/>
        <end position="34"/>
    </location>
</feature>
<comment type="similarity">
    <text evidence="1">Belongs to the UPF0065 (bug) family.</text>
</comment>
<feature type="region of interest" description="Disordered" evidence="2">
    <location>
        <begin position="1"/>
        <end position="38"/>
    </location>
</feature>
<dbReference type="PIRSF" id="PIRSF017082">
    <property type="entry name" value="YflP"/>
    <property type="match status" value="1"/>
</dbReference>
<dbReference type="Pfam" id="PF03401">
    <property type="entry name" value="TctC"/>
    <property type="match status" value="1"/>
</dbReference>
<dbReference type="InterPro" id="IPR005064">
    <property type="entry name" value="BUG"/>
</dbReference>
<protein>
    <submittedName>
        <fullName evidence="3">Tripartite tricarboxylate transporter substrate binding protein</fullName>
    </submittedName>
</protein>
<dbReference type="Gene3D" id="3.40.190.10">
    <property type="entry name" value="Periplasmic binding protein-like II"/>
    <property type="match status" value="1"/>
</dbReference>
<evidence type="ECO:0000313" key="3">
    <source>
        <dbReference type="EMBL" id="MBC5721853.1"/>
    </source>
</evidence>